<feature type="binding site" evidence="9">
    <location>
        <position position="75"/>
    </location>
    <ligand>
        <name>Mg(2+)</name>
        <dbReference type="ChEBI" id="CHEBI:18420"/>
    </ligand>
</feature>
<keyword evidence="4 9" id="KW-0460">Magnesium</keyword>
<keyword evidence="5 9" id="KW-0784">Thiamine biosynthesis</keyword>
<feature type="binding site" evidence="9">
    <location>
        <position position="74"/>
    </location>
    <ligand>
        <name>4-amino-2-methyl-5-(diphosphooxymethyl)pyrimidine</name>
        <dbReference type="ChEBI" id="CHEBI:57841"/>
    </ligand>
</feature>
<keyword evidence="14" id="KW-1185">Reference proteome</keyword>
<dbReference type="SUPFAM" id="SSF51391">
    <property type="entry name" value="Thiamin phosphate synthase"/>
    <property type="match status" value="1"/>
</dbReference>
<evidence type="ECO:0000256" key="3">
    <source>
        <dbReference type="ARBA" id="ARBA00022723"/>
    </source>
</evidence>
<evidence type="ECO:0000256" key="9">
    <source>
        <dbReference type="HAMAP-Rule" id="MF_00097"/>
    </source>
</evidence>
<dbReference type="CDD" id="cd00564">
    <property type="entry name" value="TMP_TenI"/>
    <property type="match status" value="1"/>
</dbReference>
<keyword evidence="2 9" id="KW-0808">Transferase</keyword>
<dbReference type="Proteomes" id="UP000242999">
    <property type="component" value="Unassembled WGS sequence"/>
</dbReference>
<evidence type="ECO:0000256" key="7">
    <source>
        <dbReference type="ARBA" id="ARBA00047851"/>
    </source>
</evidence>
<feature type="domain" description="Thiamine phosphate synthase/TenI" evidence="12">
    <location>
        <begin position="11"/>
        <end position="192"/>
    </location>
</feature>
<dbReference type="RefSeq" id="WP_093311333.1">
    <property type="nucleotide sequence ID" value="NZ_FNYH01000011.1"/>
</dbReference>
<evidence type="ECO:0000256" key="11">
    <source>
        <dbReference type="RuleBase" id="RU004253"/>
    </source>
</evidence>
<comment type="catalytic activity">
    <reaction evidence="7 9 10">
        <text>2-(2-carboxy-4-methylthiazol-5-yl)ethyl phosphate + 4-amino-2-methyl-5-(diphosphooxymethyl)pyrimidine + 2 H(+) = thiamine phosphate + CO2 + diphosphate</text>
        <dbReference type="Rhea" id="RHEA:47848"/>
        <dbReference type="ChEBI" id="CHEBI:15378"/>
        <dbReference type="ChEBI" id="CHEBI:16526"/>
        <dbReference type="ChEBI" id="CHEBI:33019"/>
        <dbReference type="ChEBI" id="CHEBI:37575"/>
        <dbReference type="ChEBI" id="CHEBI:57841"/>
        <dbReference type="ChEBI" id="CHEBI:62890"/>
        <dbReference type="EC" id="2.5.1.3"/>
    </reaction>
</comment>
<dbReference type="GO" id="GO:0009228">
    <property type="term" value="P:thiamine biosynthetic process"/>
    <property type="evidence" value="ECO:0007669"/>
    <property type="project" value="UniProtKB-KW"/>
</dbReference>
<reference evidence="14" key="1">
    <citation type="submission" date="2016-10" db="EMBL/GenBank/DDBJ databases">
        <authorList>
            <person name="Varghese N."/>
            <person name="Submissions S."/>
        </authorList>
    </citation>
    <scope>NUCLEOTIDE SEQUENCE [LARGE SCALE GENOMIC DNA]</scope>
    <source>
        <strain evidence="14">DSM 7165</strain>
    </source>
</reference>
<comment type="cofactor">
    <cofactor evidence="9">
        <name>Mg(2+)</name>
        <dbReference type="ChEBI" id="CHEBI:18420"/>
    </cofactor>
    <text evidence="9">Binds 1 Mg(2+) ion per subunit.</text>
</comment>
<comment type="catalytic activity">
    <reaction evidence="6 9 10">
        <text>4-methyl-5-(2-phosphooxyethyl)-thiazole + 4-amino-2-methyl-5-(diphosphooxymethyl)pyrimidine + H(+) = thiamine phosphate + diphosphate</text>
        <dbReference type="Rhea" id="RHEA:22328"/>
        <dbReference type="ChEBI" id="CHEBI:15378"/>
        <dbReference type="ChEBI" id="CHEBI:33019"/>
        <dbReference type="ChEBI" id="CHEBI:37575"/>
        <dbReference type="ChEBI" id="CHEBI:57841"/>
        <dbReference type="ChEBI" id="CHEBI:58296"/>
        <dbReference type="EC" id="2.5.1.3"/>
    </reaction>
</comment>
<dbReference type="EC" id="2.5.1.3" evidence="9"/>
<dbReference type="GO" id="GO:0009229">
    <property type="term" value="P:thiamine diphosphate biosynthetic process"/>
    <property type="evidence" value="ECO:0007669"/>
    <property type="project" value="UniProtKB-UniRule"/>
</dbReference>
<evidence type="ECO:0000256" key="6">
    <source>
        <dbReference type="ARBA" id="ARBA00047334"/>
    </source>
</evidence>
<comment type="catalytic activity">
    <reaction evidence="8 9 10">
        <text>2-[(2R,5Z)-2-carboxy-4-methylthiazol-5(2H)-ylidene]ethyl phosphate + 4-amino-2-methyl-5-(diphosphooxymethyl)pyrimidine + 2 H(+) = thiamine phosphate + CO2 + diphosphate</text>
        <dbReference type="Rhea" id="RHEA:47844"/>
        <dbReference type="ChEBI" id="CHEBI:15378"/>
        <dbReference type="ChEBI" id="CHEBI:16526"/>
        <dbReference type="ChEBI" id="CHEBI:33019"/>
        <dbReference type="ChEBI" id="CHEBI:37575"/>
        <dbReference type="ChEBI" id="CHEBI:57841"/>
        <dbReference type="ChEBI" id="CHEBI:62899"/>
        <dbReference type="EC" id="2.5.1.3"/>
    </reaction>
</comment>
<feature type="binding site" evidence="9">
    <location>
        <begin position="42"/>
        <end position="46"/>
    </location>
    <ligand>
        <name>4-amino-2-methyl-5-(diphosphooxymethyl)pyrimidine</name>
        <dbReference type="ChEBI" id="CHEBI:57841"/>
    </ligand>
</feature>
<dbReference type="Gene3D" id="3.20.20.70">
    <property type="entry name" value="Aldolase class I"/>
    <property type="match status" value="1"/>
</dbReference>
<accession>A0A1H6TMZ3</accession>
<evidence type="ECO:0000256" key="10">
    <source>
        <dbReference type="RuleBase" id="RU003826"/>
    </source>
</evidence>
<dbReference type="OrthoDB" id="9789949at2"/>
<evidence type="ECO:0000256" key="2">
    <source>
        <dbReference type="ARBA" id="ARBA00022679"/>
    </source>
</evidence>
<comment type="caution">
    <text evidence="9">Lacks conserved residue(s) required for the propagation of feature annotation.</text>
</comment>
<dbReference type="GO" id="GO:0004789">
    <property type="term" value="F:thiamine-phosphate diphosphorylase activity"/>
    <property type="evidence" value="ECO:0007669"/>
    <property type="project" value="UniProtKB-UniRule"/>
</dbReference>
<gene>
    <name evidence="9" type="primary">thiE</name>
    <name evidence="13" type="ORF">SAMN05421831_11117</name>
</gene>
<proteinExistence type="inferred from homology"/>
<dbReference type="PANTHER" id="PTHR20857:SF15">
    <property type="entry name" value="THIAMINE-PHOSPHATE SYNTHASE"/>
    <property type="match status" value="1"/>
</dbReference>
<name>A0A1H6TMZ3_9GAMM</name>
<dbReference type="UniPathway" id="UPA00060">
    <property type="reaction ID" value="UER00141"/>
</dbReference>
<dbReference type="PANTHER" id="PTHR20857">
    <property type="entry name" value="THIAMINE-PHOSPHATE PYROPHOSPHORYLASE"/>
    <property type="match status" value="1"/>
</dbReference>
<dbReference type="AlphaFoldDB" id="A0A1H6TMZ3"/>
<dbReference type="NCBIfam" id="TIGR00693">
    <property type="entry name" value="thiE"/>
    <property type="match status" value="1"/>
</dbReference>
<feature type="binding site" evidence="9">
    <location>
        <position position="169"/>
    </location>
    <ligand>
        <name>2-[(2R,5Z)-2-carboxy-4-methylthiazol-5(2H)-ylidene]ethyl phosphate</name>
        <dbReference type="ChEBI" id="CHEBI:62899"/>
    </ligand>
</feature>
<comment type="pathway">
    <text evidence="1 9 11">Cofactor biosynthesis; thiamine diphosphate biosynthesis; thiamine phosphate from 4-amino-2-methyl-5-diphosphomethylpyrimidine and 4-methyl-5-(2-phosphoethyl)-thiazole: step 1/1.</text>
</comment>
<dbReference type="InterPro" id="IPR034291">
    <property type="entry name" value="TMP_synthase"/>
</dbReference>
<evidence type="ECO:0000313" key="13">
    <source>
        <dbReference type="EMBL" id="SEI81449.1"/>
    </source>
</evidence>
<keyword evidence="3 9" id="KW-0479">Metal-binding</keyword>
<dbReference type="EMBL" id="FNYH01000011">
    <property type="protein sequence ID" value="SEI81449.1"/>
    <property type="molecule type" value="Genomic_DNA"/>
</dbReference>
<evidence type="ECO:0000256" key="1">
    <source>
        <dbReference type="ARBA" id="ARBA00005165"/>
    </source>
</evidence>
<evidence type="ECO:0000256" key="4">
    <source>
        <dbReference type="ARBA" id="ARBA00022842"/>
    </source>
</evidence>
<feature type="binding site" evidence="9">
    <location>
        <position position="142"/>
    </location>
    <ligand>
        <name>4-amino-2-methyl-5-(diphosphooxymethyl)pyrimidine</name>
        <dbReference type="ChEBI" id="CHEBI:57841"/>
    </ligand>
</feature>
<dbReference type="InterPro" id="IPR013785">
    <property type="entry name" value="Aldolase_TIM"/>
</dbReference>
<dbReference type="GO" id="GO:0000287">
    <property type="term" value="F:magnesium ion binding"/>
    <property type="evidence" value="ECO:0007669"/>
    <property type="project" value="UniProtKB-UniRule"/>
</dbReference>
<feature type="binding site" evidence="9">
    <location>
        <begin position="139"/>
        <end position="141"/>
    </location>
    <ligand>
        <name>2-[(2R,5Z)-2-carboxy-4-methylthiazol-5(2H)-ylidene]ethyl phosphate</name>
        <dbReference type="ChEBI" id="CHEBI:62899"/>
    </ligand>
</feature>
<feature type="binding site" evidence="9">
    <location>
        <position position="93"/>
    </location>
    <ligand>
        <name>Mg(2+)</name>
        <dbReference type="ChEBI" id="CHEBI:18420"/>
    </ligand>
</feature>
<evidence type="ECO:0000256" key="5">
    <source>
        <dbReference type="ARBA" id="ARBA00022977"/>
    </source>
</evidence>
<sequence length="226" mass="23713">MLNPNVGGSGLYAITDPQWLPDDKSLLLGVEAALEAGVALVQYRDKTATEATAYRRARALQALCTDYQVPLIINDRLHLAADLGLGVHLGVSDASIAQARRLLGANALLGATCHASLSRAQASLQAGASYVAFGRFFPSQTKAEAPPAELSLLTQARQKLTCPLVAIGGLNVNNLPQVQAAGAHLLALSAGIFAHTDFSPTQIRMQVTALNAALRPAMPSNVPHHL</sequence>
<dbReference type="GO" id="GO:0005737">
    <property type="term" value="C:cytoplasm"/>
    <property type="evidence" value="ECO:0007669"/>
    <property type="project" value="TreeGrafter"/>
</dbReference>
<evidence type="ECO:0000259" key="12">
    <source>
        <dbReference type="Pfam" id="PF02581"/>
    </source>
</evidence>
<dbReference type="InterPro" id="IPR036206">
    <property type="entry name" value="ThiamineP_synth_sf"/>
</dbReference>
<comment type="function">
    <text evidence="9">Condenses 4-methyl-5-(beta-hydroxyethyl)thiazole monophosphate (THZ-P) and 2-methyl-4-amino-5-hydroxymethyl pyrimidine pyrophosphate (HMP-PP) to form thiamine monophosphate (TMP).</text>
</comment>
<dbReference type="Pfam" id="PF02581">
    <property type="entry name" value="TMP-TENI"/>
    <property type="match status" value="1"/>
</dbReference>
<dbReference type="HAMAP" id="MF_00097">
    <property type="entry name" value="TMP_synthase"/>
    <property type="match status" value="1"/>
</dbReference>
<comment type="similarity">
    <text evidence="9 10">Belongs to the thiamine-phosphate synthase family.</text>
</comment>
<evidence type="ECO:0000313" key="14">
    <source>
        <dbReference type="Proteomes" id="UP000242999"/>
    </source>
</evidence>
<protein>
    <recommendedName>
        <fullName evidence="9">Thiamine-phosphate synthase</fullName>
        <shortName evidence="9">TP synthase</shortName>
        <shortName evidence="9">TPS</shortName>
        <ecNumber evidence="9">2.5.1.3</ecNumber>
    </recommendedName>
    <alternativeName>
        <fullName evidence="9">Thiamine-phosphate pyrophosphorylase</fullName>
        <shortName evidence="9">TMP pyrophosphorylase</shortName>
        <shortName evidence="9">TMP-PPase</shortName>
    </alternativeName>
</protein>
<dbReference type="InterPro" id="IPR022998">
    <property type="entry name" value="ThiamineP_synth_TenI"/>
</dbReference>
<feature type="binding site" evidence="9">
    <location>
        <position position="112"/>
    </location>
    <ligand>
        <name>4-amino-2-methyl-5-(diphosphooxymethyl)pyrimidine</name>
        <dbReference type="ChEBI" id="CHEBI:57841"/>
    </ligand>
</feature>
<evidence type="ECO:0000256" key="8">
    <source>
        <dbReference type="ARBA" id="ARBA00047883"/>
    </source>
</evidence>
<organism evidence="13 14">
    <name type="scientific">Allopseudospirillum japonicum</name>
    <dbReference type="NCBI Taxonomy" id="64971"/>
    <lineage>
        <taxon>Bacteria</taxon>
        <taxon>Pseudomonadati</taxon>
        <taxon>Pseudomonadota</taxon>
        <taxon>Gammaproteobacteria</taxon>
        <taxon>Oceanospirillales</taxon>
        <taxon>Oceanospirillaceae</taxon>
        <taxon>Allopseudospirillum</taxon>
    </lineage>
</organism>
<dbReference type="STRING" id="64971.SAMN05421831_11117"/>